<accession>A0A9Q3JIP8</accession>
<comment type="similarity">
    <text evidence="4">Belongs to the gamma-BBH/TMLD family.</text>
</comment>
<dbReference type="InterPro" id="IPR042098">
    <property type="entry name" value="TauD-like_sf"/>
</dbReference>
<proteinExistence type="inferred from homology"/>
<dbReference type="CDD" id="cd00250">
    <property type="entry name" value="CAS_like"/>
    <property type="match status" value="1"/>
</dbReference>
<comment type="caution">
    <text evidence="12">The sequence shown here is derived from an EMBL/GenBank/DDBJ whole genome shotgun (WGS) entry which is preliminary data.</text>
</comment>
<sequence length="356" mass="40569">IPLDIKPSLIELIDHDQIQINWNDGHQTTFPISFLLKHSYDPPCLESKNLALENQNQKQFWDQSISQSLPTVSFNDLCLKGQTGQWHVLNWLRKINKIGFCLVDNLPPTPEATEKLLRKISFIRQTHYGAFWDFTADLKHGDTAYTNLALGAHTDTTYFSDPAGLQLFHLLSPPTSHQGGKSLLVDGFFAAFKLKLEDLKAYNILSTVPVETHASGGKGVAFKPILPQPIFSHHPRTGELMIIRWNPDDRKPLGGLSGHVIKDWYHAIRKWEIILKSKKMELWFPMKTGQALIFDNHRVLHGRSSFTGSRRLCGGYINGDDYRSRLRSLEFQFKETHPSGPIAPQTPENEIWNDID</sequence>
<evidence type="ECO:0000256" key="6">
    <source>
        <dbReference type="ARBA" id="ARBA00022873"/>
    </source>
</evidence>
<dbReference type="SUPFAM" id="SSF51197">
    <property type="entry name" value="Clavaminate synthase-like"/>
    <property type="match status" value="1"/>
</dbReference>
<evidence type="ECO:0000256" key="2">
    <source>
        <dbReference type="ARBA" id="ARBA00001961"/>
    </source>
</evidence>
<keyword evidence="9" id="KW-0408">Iron</keyword>
<comment type="cofactor">
    <cofactor evidence="1">
        <name>Fe(2+)</name>
        <dbReference type="ChEBI" id="CHEBI:29033"/>
    </cofactor>
</comment>
<keyword evidence="13" id="KW-1185">Reference proteome</keyword>
<evidence type="ECO:0000256" key="10">
    <source>
        <dbReference type="SAM" id="MobiDB-lite"/>
    </source>
</evidence>
<keyword evidence="5" id="KW-0479">Metal-binding</keyword>
<evidence type="ECO:0000256" key="4">
    <source>
        <dbReference type="ARBA" id="ARBA00008654"/>
    </source>
</evidence>
<dbReference type="Gene3D" id="3.60.130.10">
    <property type="entry name" value="Clavaminate synthase-like"/>
    <property type="match status" value="1"/>
</dbReference>
<dbReference type="AlphaFoldDB" id="A0A9Q3JIP8"/>
<feature type="region of interest" description="Disordered" evidence="10">
    <location>
        <begin position="336"/>
        <end position="356"/>
    </location>
</feature>
<evidence type="ECO:0000256" key="1">
    <source>
        <dbReference type="ARBA" id="ARBA00001954"/>
    </source>
</evidence>
<dbReference type="GO" id="GO:0045329">
    <property type="term" value="P:carnitine biosynthetic process"/>
    <property type="evidence" value="ECO:0007669"/>
    <property type="project" value="UniProtKB-KW"/>
</dbReference>
<evidence type="ECO:0000313" key="12">
    <source>
        <dbReference type="EMBL" id="MBW0562736.1"/>
    </source>
</evidence>
<dbReference type="OrthoDB" id="408743at2759"/>
<keyword evidence="7" id="KW-0223">Dioxygenase</keyword>
<protein>
    <recommendedName>
        <fullName evidence="11">TauD/TfdA-like domain-containing protein</fullName>
    </recommendedName>
</protein>
<evidence type="ECO:0000256" key="5">
    <source>
        <dbReference type="ARBA" id="ARBA00022723"/>
    </source>
</evidence>
<dbReference type="NCBIfam" id="TIGR02410">
    <property type="entry name" value="carnitine_TMLD"/>
    <property type="match status" value="1"/>
</dbReference>
<comment type="cofactor">
    <cofactor evidence="2">
        <name>L-ascorbate</name>
        <dbReference type="ChEBI" id="CHEBI:38290"/>
    </cofactor>
</comment>
<dbReference type="InterPro" id="IPR012776">
    <property type="entry name" value="Trimethyllysine_dOase"/>
</dbReference>
<feature type="domain" description="TauD/TfdA-like" evidence="11">
    <location>
        <begin position="89"/>
        <end position="316"/>
    </location>
</feature>
<dbReference type="InterPro" id="IPR038492">
    <property type="entry name" value="GBBH-like_N_sf"/>
</dbReference>
<dbReference type="Proteomes" id="UP000765509">
    <property type="component" value="Unassembled WGS sequence"/>
</dbReference>
<evidence type="ECO:0000256" key="9">
    <source>
        <dbReference type="ARBA" id="ARBA00023004"/>
    </source>
</evidence>
<organism evidence="12 13">
    <name type="scientific">Austropuccinia psidii MF-1</name>
    <dbReference type="NCBI Taxonomy" id="1389203"/>
    <lineage>
        <taxon>Eukaryota</taxon>
        <taxon>Fungi</taxon>
        <taxon>Dikarya</taxon>
        <taxon>Basidiomycota</taxon>
        <taxon>Pucciniomycotina</taxon>
        <taxon>Pucciniomycetes</taxon>
        <taxon>Pucciniales</taxon>
        <taxon>Sphaerophragmiaceae</taxon>
        <taxon>Austropuccinia</taxon>
    </lineage>
</organism>
<comment type="pathway">
    <text evidence="3">Amine and polyamine biosynthesis; carnitine biosynthesis.</text>
</comment>
<evidence type="ECO:0000313" key="13">
    <source>
        <dbReference type="Proteomes" id="UP000765509"/>
    </source>
</evidence>
<dbReference type="PANTHER" id="PTHR10696:SF51">
    <property type="entry name" value="TRIMETHYLLYSINE DIOXYGENASE, MITOCHONDRIAL"/>
    <property type="match status" value="1"/>
</dbReference>
<dbReference type="FunFam" id="3.60.130.10:FF:000001">
    <property type="entry name" value="Trimethyllysine dioxygenase, mitochondrial"/>
    <property type="match status" value="1"/>
</dbReference>
<keyword evidence="8" id="KW-0560">Oxidoreductase</keyword>
<reference evidence="12" key="1">
    <citation type="submission" date="2021-03" db="EMBL/GenBank/DDBJ databases">
        <title>Draft genome sequence of rust myrtle Austropuccinia psidii MF-1, a brazilian biotype.</title>
        <authorList>
            <person name="Quecine M.C."/>
            <person name="Pachon D.M.R."/>
            <person name="Bonatelli M.L."/>
            <person name="Correr F.H."/>
            <person name="Franceschini L.M."/>
            <person name="Leite T.F."/>
            <person name="Margarido G.R.A."/>
            <person name="Almeida C.A."/>
            <person name="Ferrarezi J.A."/>
            <person name="Labate C.A."/>
        </authorList>
    </citation>
    <scope>NUCLEOTIDE SEQUENCE</scope>
    <source>
        <strain evidence="12">MF-1</strain>
    </source>
</reference>
<dbReference type="GO" id="GO:0005739">
    <property type="term" value="C:mitochondrion"/>
    <property type="evidence" value="ECO:0007669"/>
    <property type="project" value="TreeGrafter"/>
</dbReference>
<evidence type="ECO:0000256" key="3">
    <source>
        <dbReference type="ARBA" id="ARBA00005022"/>
    </source>
</evidence>
<dbReference type="GO" id="GO:0050353">
    <property type="term" value="F:trimethyllysine dioxygenase activity"/>
    <property type="evidence" value="ECO:0007669"/>
    <property type="project" value="InterPro"/>
</dbReference>
<gene>
    <name evidence="12" type="ORF">O181_102451</name>
</gene>
<dbReference type="Gene3D" id="3.30.2020.30">
    <property type="match status" value="1"/>
</dbReference>
<dbReference type="EMBL" id="AVOT02073094">
    <property type="protein sequence ID" value="MBW0562736.1"/>
    <property type="molecule type" value="Genomic_DNA"/>
</dbReference>
<evidence type="ECO:0000256" key="8">
    <source>
        <dbReference type="ARBA" id="ARBA00023002"/>
    </source>
</evidence>
<dbReference type="GO" id="GO:0005506">
    <property type="term" value="F:iron ion binding"/>
    <property type="evidence" value="ECO:0007669"/>
    <property type="project" value="InterPro"/>
</dbReference>
<dbReference type="PANTHER" id="PTHR10696">
    <property type="entry name" value="GAMMA-BUTYROBETAINE HYDROXYLASE-RELATED"/>
    <property type="match status" value="1"/>
</dbReference>
<dbReference type="InterPro" id="IPR050411">
    <property type="entry name" value="AlphaKG_dependent_hydroxylases"/>
</dbReference>
<keyword evidence="6" id="KW-0124">Carnitine biosynthesis</keyword>
<dbReference type="InterPro" id="IPR003819">
    <property type="entry name" value="TauD/TfdA-like"/>
</dbReference>
<dbReference type="Pfam" id="PF02668">
    <property type="entry name" value="TauD"/>
    <property type="match status" value="1"/>
</dbReference>
<name>A0A9Q3JIP8_9BASI</name>
<evidence type="ECO:0000256" key="7">
    <source>
        <dbReference type="ARBA" id="ARBA00022964"/>
    </source>
</evidence>
<evidence type="ECO:0000259" key="11">
    <source>
        <dbReference type="Pfam" id="PF02668"/>
    </source>
</evidence>
<feature type="non-terminal residue" evidence="12">
    <location>
        <position position="356"/>
    </location>
</feature>